<keyword evidence="9 18" id="KW-0963">Cytoplasm</keyword>
<dbReference type="InterPro" id="IPR030963">
    <property type="entry name" value="DHQ_synth_fam"/>
</dbReference>
<keyword evidence="10 18" id="KW-0028">Amino-acid biosynthesis</keyword>
<evidence type="ECO:0000256" key="3">
    <source>
        <dbReference type="ARBA" id="ARBA00001947"/>
    </source>
</evidence>
<feature type="binding site" evidence="18">
    <location>
        <begin position="102"/>
        <end position="106"/>
    </location>
    <ligand>
        <name>NAD(+)</name>
        <dbReference type="ChEBI" id="CHEBI:57540"/>
    </ligand>
</feature>
<evidence type="ECO:0000256" key="19">
    <source>
        <dbReference type="SAM" id="Phobius"/>
    </source>
</evidence>
<keyword evidence="12 18" id="KW-0547">Nucleotide-binding</keyword>
<dbReference type="Pfam" id="PF24621">
    <property type="entry name" value="DHQS_C"/>
    <property type="match status" value="1"/>
</dbReference>
<comment type="similarity">
    <text evidence="6 18">Belongs to the sugar phosphate cyclases superfamily. Dehydroquinate synthase family.</text>
</comment>
<keyword evidence="19" id="KW-0812">Transmembrane</keyword>
<protein>
    <recommendedName>
        <fullName evidence="8 18">3-dehydroquinate synthase</fullName>
        <shortName evidence="18">DHQS</shortName>
        <ecNumber evidence="7 18">4.2.3.4</ecNumber>
    </recommendedName>
</protein>
<evidence type="ECO:0000256" key="17">
    <source>
        <dbReference type="ARBA" id="ARBA00023285"/>
    </source>
</evidence>
<feature type="binding site" evidence="18">
    <location>
        <position position="138"/>
    </location>
    <ligand>
        <name>NAD(+)</name>
        <dbReference type="ChEBI" id="CHEBI:57540"/>
    </ligand>
</feature>
<keyword evidence="11 18" id="KW-0479">Metal-binding</keyword>
<keyword evidence="19" id="KW-0472">Membrane</keyword>
<dbReference type="EC" id="4.2.3.4" evidence="7 18"/>
<evidence type="ECO:0000256" key="13">
    <source>
        <dbReference type="ARBA" id="ARBA00022833"/>
    </source>
</evidence>
<dbReference type="HAMAP" id="MF_00110">
    <property type="entry name" value="DHQ_synthase"/>
    <property type="match status" value="1"/>
</dbReference>
<feature type="transmembrane region" description="Helical" evidence="19">
    <location>
        <begin position="94"/>
        <end position="116"/>
    </location>
</feature>
<evidence type="ECO:0000256" key="1">
    <source>
        <dbReference type="ARBA" id="ARBA00001393"/>
    </source>
</evidence>
<comment type="cofactor">
    <cofactor evidence="18">
        <name>Co(2+)</name>
        <dbReference type="ChEBI" id="CHEBI:48828"/>
    </cofactor>
    <cofactor evidence="18">
        <name>Zn(2+)</name>
        <dbReference type="ChEBI" id="CHEBI:29105"/>
    </cofactor>
    <text evidence="18">Binds 1 divalent metal cation per subunit. Can use either Co(2+) or Zn(2+).</text>
</comment>
<dbReference type="SUPFAM" id="SSF56796">
    <property type="entry name" value="Dehydroquinate synthase-like"/>
    <property type="match status" value="1"/>
</dbReference>
<keyword evidence="13 18" id="KW-0862">Zinc</keyword>
<dbReference type="AlphaFoldDB" id="A0A9D1PNP9"/>
<dbReference type="InterPro" id="IPR030960">
    <property type="entry name" value="DHQS/DOIS_N"/>
</dbReference>
<gene>
    <name evidence="18 22" type="primary">aroB</name>
    <name evidence="22" type="ORF">H9895_08855</name>
</gene>
<evidence type="ECO:0000256" key="2">
    <source>
        <dbReference type="ARBA" id="ARBA00001911"/>
    </source>
</evidence>
<dbReference type="GO" id="GO:0046872">
    <property type="term" value="F:metal ion binding"/>
    <property type="evidence" value="ECO:0007669"/>
    <property type="project" value="UniProtKB-KW"/>
</dbReference>
<dbReference type="InterPro" id="IPR056179">
    <property type="entry name" value="DHQS_C"/>
</dbReference>
<dbReference type="CDD" id="cd08195">
    <property type="entry name" value="DHQS"/>
    <property type="match status" value="1"/>
</dbReference>
<feature type="binding site" evidence="18">
    <location>
        <begin position="165"/>
        <end position="168"/>
    </location>
    <ligand>
        <name>NAD(+)</name>
        <dbReference type="ChEBI" id="CHEBI:57540"/>
    </ligand>
</feature>
<accession>A0A9D1PNP9</accession>
<evidence type="ECO:0000256" key="15">
    <source>
        <dbReference type="ARBA" id="ARBA00023141"/>
    </source>
</evidence>
<keyword evidence="15 18" id="KW-0057">Aromatic amino acid biosynthesis</keyword>
<evidence type="ECO:0000256" key="8">
    <source>
        <dbReference type="ARBA" id="ARBA00017684"/>
    </source>
</evidence>
<keyword evidence="19" id="KW-1133">Transmembrane helix</keyword>
<proteinExistence type="inferred from homology"/>
<reference evidence="22" key="2">
    <citation type="submission" date="2021-04" db="EMBL/GenBank/DDBJ databases">
        <authorList>
            <person name="Gilroy R."/>
        </authorList>
    </citation>
    <scope>NUCLEOTIDE SEQUENCE</scope>
    <source>
        <strain evidence="22">CHK169-2315</strain>
    </source>
</reference>
<evidence type="ECO:0000256" key="14">
    <source>
        <dbReference type="ARBA" id="ARBA00023027"/>
    </source>
</evidence>
<dbReference type="NCBIfam" id="TIGR01357">
    <property type="entry name" value="aroB"/>
    <property type="match status" value="1"/>
</dbReference>
<dbReference type="Gene3D" id="1.20.1090.10">
    <property type="entry name" value="Dehydroquinate synthase-like - alpha domain"/>
    <property type="match status" value="1"/>
</dbReference>
<evidence type="ECO:0000256" key="5">
    <source>
        <dbReference type="ARBA" id="ARBA00004661"/>
    </source>
</evidence>
<dbReference type="PANTHER" id="PTHR43622:SF7">
    <property type="entry name" value="3-DEHYDROQUINATE SYNTHASE, CHLOROPLASTIC"/>
    <property type="match status" value="1"/>
</dbReference>
<dbReference type="Gene3D" id="3.40.50.1970">
    <property type="match status" value="1"/>
</dbReference>
<evidence type="ECO:0000256" key="18">
    <source>
        <dbReference type="HAMAP-Rule" id="MF_00110"/>
    </source>
</evidence>
<dbReference type="GO" id="GO:0005737">
    <property type="term" value="C:cytoplasm"/>
    <property type="evidence" value="ECO:0007669"/>
    <property type="project" value="UniProtKB-SubCell"/>
</dbReference>
<feature type="binding site" evidence="18">
    <location>
        <begin position="126"/>
        <end position="127"/>
    </location>
    <ligand>
        <name>NAD(+)</name>
        <dbReference type="ChEBI" id="CHEBI:57540"/>
    </ligand>
</feature>
<keyword evidence="16 18" id="KW-0456">Lyase</keyword>
<dbReference type="GO" id="GO:0000166">
    <property type="term" value="F:nucleotide binding"/>
    <property type="evidence" value="ECO:0007669"/>
    <property type="project" value="UniProtKB-KW"/>
</dbReference>
<feature type="binding site" evidence="18">
    <location>
        <position position="241"/>
    </location>
    <ligand>
        <name>Zn(2+)</name>
        <dbReference type="ChEBI" id="CHEBI:29105"/>
    </ligand>
</feature>
<sequence>MKELHVQTSTHPYTIHIGEKIRFRLKDYLVETYSSIFIITDDTIAPLYLQDVMDNLQHESIHYDIIPSGEASKNIETYYRLQTKLMEAQLDRKSLIIALGGGVIGDIAGFVAATFMRGIDYVQVPTTILSHDSSVGGKVAINHELGKNMIGCFYPPKAVIYDITTLHTLPAHEVRSGYAELIKEAYIYDEAFLQELFTCNLQNINNLPLIDHLYQGIAIKANIVEQDEKESNIRMFLNFGHTLAHAIEASLGYGKITHGEAVAIGMLFALYISEKKYQTPLQLRSYYDWLKRNGYQTTLPAIPIDQIIQLMKLDKKAQFGTIQMVLLEKIGKPLIVPMTENEIADYLRSFKEEWNIS</sequence>
<evidence type="ECO:0000256" key="6">
    <source>
        <dbReference type="ARBA" id="ARBA00005412"/>
    </source>
</evidence>
<dbReference type="GO" id="GO:0008652">
    <property type="term" value="P:amino acid biosynthetic process"/>
    <property type="evidence" value="ECO:0007669"/>
    <property type="project" value="UniProtKB-KW"/>
</dbReference>
<keyword evidence="14 18" id="KW-0520">NAD</keyword>
<organism evidence="22 23">
    <name type="scientific">Candidatus Pseudogracilibacillus intestinigallinarum</name>
    <dbReference type="NCBI Taxonomy" id="2838742"/>
    <lineage>
        <taxon>Bacteria</taxon>
        <taxon>Bacillati</taxon>
        <taxon>Bacillota</taxon>
        <taxon>Bacilli</taxon>
        <taxon>Bacillales</taxon>
        <taxon>Bacillaceae</taxon>
        <taxon>Pseudogracilibacillus</taxon>
    </lineage>
</organism>
<feature type="binding site" evidence="18">
    <location>
        <position position="147"/>
    </location>
    <ligand>
        <name>NAD(+)</name>
        <dbReference type="ChEBI" id="CHEBI:57540"/>
    </ligand>
</feature>
<dbReference type="GO" id="GO:0009073">
    <property type="term" value="P:aromatic amino acid family biosynthetic process"/>
    <property type="evidence" value="ECO:0007669"/>
    <property type="project" value="UniProtKB-KW"/>
</dbReference>
<dbReference type="InterPro" id="IPR016037">
    <property type="entry name" value="DHQ_synth_AroB"/>
</dbReference>
<comment type="subcellular location">
    <subcellularLocation>
        <location evidence="4 18">Cytoplasm</location>
    </subcellularLocation>
</comment>
<comment type="cofactor">
    <cofactor evidence="2 18">
        <name>NAD(+)</name>
        <dbReference type="ChEBI" id="CHEBI:57540"/>
    </cofactor>
</comment>
<evidence type="ECO:0000313" key="23">
    <source>
        <dbReference type="Proteomes" id="UP000823937"/>
    </source>
</evidence>
<evidence type="ECO:0000313" key="22">
    <source>
        <dbReference type="EMBL" id="HIV75171.1"/>
    </source>
</evidence>
<feature type="binding site" evidence="18">
    <location>
        <begin position="68"/>
        <end position="73"/>
    </location>
    <ligand>
        <name>NAD(+)</name>
        <dbReference type="ChEBI" id="CHEBI:57540"/>
    </ligand>
</feature>
<evidence type="ECO:0000256" key="16">
    <source>
        <dbReference type="ARBA" id="ARBA00023239"/>
    </source>
</evidence>
<dbReference type="Proteomes" id="UP000823937">
    <property type="component" value="Unassembled WGS sequence"/>
</dbReference>
<name>A0A9D1PNP9_9BACI</name>
<comment type="caution">
    <text evidence="22">The sequence shown here is derived from an EMBL/GenBank/DDBJ whole genome shotgun (WGS) entry which is preliminary data.</text>
</comment>
<reference evidence="22" key="1">
    <citation type="journal article" date="2021" name="PeerJ">
        <title>Extensive microbial diversity within the chicken gut microbiome revealed by metagenomics and culture.</title>
        <authorList>
            <person name="Gilroy R."/>
            <person name="Ravi A."/>
            <person name="Getino M."/>
            <person name="Pursley I."/>
            <person name="Horton D.L."/>
            <person name="Alikhan N.F."/>
            <person name="Baker D."/>
            <person name="Gharbi K."/>
            <person name="Hall N."/>
            <person name="Watson M."/>
            <person name="Adriaenssens E.M."/>
            <person name="Foster-Nyarko E."/>
            <person name="Jarju S."/>
            <person name="Secka A."/>
            <person name="Antonio M."/>
            <person name="Oren A."/>
            <person name="Chaudhuri R.R."/>
            <person name="La Ragione R."/>
            <person name="Hildebrand F."/>
            <person name="Pallen M.J."/>
        </authorList>
    </citation>
    <scope>NUCLEOTIDE SEQUENCE</scope>
    <source>
        <strain evidence="22">CHK169-2315</strain>
    </source>
</reference>
<feature type="domain" description="3-dehydroquinate synthase N-terminal" evidence="20">
    <location>
        <begin position="65"/>
        <end position="175"/>
    </location>
</feature>
<evidence type="ECO:0000256" key="4">
    <source>
        <dbReference type="ARBA" id="ARBA00004496"/>
    </source>
</evidence>
<dbReference type="GO" id="GO:0009423">
    <property type="term" value="P:chorismate biosynthetic process"/>
    <property type="evidence" value="ECO:0007669"/>
    <property type="project" value="UniProtKB-UniRule"/>
</dbReference>
<dbReference type="PANTHER" id="PTHR43622">
    <property type="entry name" value="3-DEHYDROQUINATE SYNTHASE"/>
    <property type="match status" value="1"/>
</dbReference>
<dbReference type="InterPro" id="IPR050071">
    <property type="entry name" value="Dehydroquinate_synthase"/>
</dbReference>
<comment type="catalytic activity">
    <reaction evidence="1 18">
        <text>7-phospho-2-dehydro-3-deoxy-D-arabino-heptonate = 3-dehydroquinate + phosphate</text>
        <dbReference type="Rhea" id="RHEA:21968"/>
        <dbReference type="ChEBI" id="CHEBI:32364"/>
        <dbReference type="ChEBI" id="CHEBI:43474"/>
        <dbReference type="ChEBI" id="CHEBI:58394"/>
        <dbReference type="EC" id="4.2.3.4"/>
    </reaction>
</comment>
<comment type="cofactor">
    <cofactor evidence="3">
        <name>Zn(2+)</name>
        <dbReference type="ChEBI" id="CHEBI:29105"/>
    </cofactor>
</comment>
<comment type="pathway">
    <text evidence="5 18">Metabolic intermediate biosynthesis; chorismate biosynthesis; chorismate from D-erythrose 4-phosphate and phosphoenolpyruvate: step 2/7.</text>
</comment>
<keyword evidence="17 18" id="KW-0170">Cobalt</keyword>
<dbReference type="FunFam" id="3.40.50.1970:FF:000007">
    <property type="entry name" value="Pentafunctional AROM polypeptide"/>
    <property type="match status" value="1"/>
</dbReference>
<dbReference type="EMBL" id="DXHX01000125">
    <property type="protein sequence ID" value="HIV75171.1"/>
    <property type="molecule type" value="Genomic_DNA"/>
</dbReference>
<feature type="binding site" evidence="18">
    <location>
        <position position="180"/>
    </location>
    <ligand>
        <name>Zn(2+)</name>
        <dbReference type="ChEBI" id="CHEBI:29105"/>
    </ligand>
</feature>
<evidence type="ECO:0000256" key="10">
    <source>
        <dbReference type="ARBA" id="ARBA00022605"/>
    </source>
</evidence>
<dbReference type="GO" id="GO:0003856">
    <property type="term" value="F:3-dehydroquinate synthase activity"/>
    <property type="evidence" value="ECO:0007669"/>
    <property type="project" value="UniProtKB-UniRule"/>
</dbReference>
<comment type="function">
    <text evidence="18">Catalyzes the conversion of 3-deoxy-D-arabino-heptulosonate 7-phosphate (DAHP) to dehydroquinate (DHQ).</text>
</comment>
<dbReference type="PIRSF" id="PIRSF001455">
    <property type="entry name" value="DHQ_synth"/>
    <property type="match status" value="1"/>
</dbReference>
<feature type="domain" description="3-dehydroquinate synthase C-terminal" evidence="21">
    <location>
        <begin position="177"/>
        <end position="317"/>
    </location>
</feature>
<evidence type="ECO:0000256" key="9">
    <source>
        <dbReference type="ARBA" id="ARBA00022490"/>
    </source>
</evidence>
<evidence type="ECO:0000256" key="7">
    <source>
        <dbReference type="ARBA" id="ARBA00013031"/>
    </source>
</evidence>
<evidence type="ECO:0000259" key="21">
    <source>
        <dbReference type="Pfam" id="PF24621"/>
    </source>
</evidence>
<evidence type="ECO:0000256" key="12">
    <source>
        <dbReference type="ARBA" id="ARBA00022741"/>
    </source>
</evidence>
<feature type="binding site" evidence="18">
    <location>
        <position position="258"/>
    </location>
    <ligand>
        <name>Zn(2+)</name>
        <dbReference type="ChEBI" id="CHEBI:29105"/>
    </ligand>
</feature>
<evidence type="ECO:0000256" key="11">
    <source>
        <dbReference type="ARBA" id="ARBA00022723"/>
    </source>
</evidence>
<dbReference type="Pfam" id="PF01761">
    <property type="entry name" value="DHQ_synthase"/>
    <property type="match status" value="1"/>
</dbReference>
<evidence type="ECO:0000259" key="20">
    <source>
        <dbReference type="Pfam" id="PF01761"/>
    </source>
</evidence>